<evidence type="ECO:0000313" key="2">
    <source>
        <dbReference type="Proteomes" id="UP001162087"/>
    </source>
</evidence>
<dbReference type="InterPro" id="IPR013328">
    <property type="entry name" value="6PGD_dom2"/>
</dbReference>
<accession>A0AA35JGV8</accession>
<dbReference type="GO" id="GO:0005737">
    <property type="term" value="C:cytoplasm"/>
    <property type="evidence" value="ECO:0007669"/>
    <property type="project" value="TreeGrafter"/>
</dbReference>
<dbReference type="InterPro" id="IPR013752">
    <property type="entry name" value="KPA_reductase"/>
</dbReference>
<dbReference type="Gene3D" id="1.10.1040.10">
    <property type="entry name" value="N-(1-d-carboxylethyl)-l-norvaline Dehydrogenase, domain 2"/>
    <property type="match status" value="1"/>
</dbReference>
<gene>
    <name evidence="1" type="primary">SKDI04G4650</name>
    <name evidence="1" type="ORF">SKDI_04G4650</name>
</gene>
<proteinExistence type="predicted"/>
<keyword evidence="2" id="KW-1185">Reference proteome</keyword>
<name>A0AA35JGV8_SACK1</name>
<dbReference type="OrthoDB" id="5302359at2759"/>
<protein>
    <submittedName>
        <fullName evidence="1">Uncharacterized protein</fullName>
    </submittedName>
</protein>
<dbReference type="EMBL" id="OX365899">
    <property type="protein sequence ID" value="CAI4058656.1"/>
    <property type="molecule type" value="Genomic_DNA"/>
</dbReference>
<dbReference type="PANTHER" id="PTHR21708">
    <property type="entry name" value="PROBABLE 2-DEHYDROPANTOATE 2-REDUCTASE"/>
    <property type="match status" value="1"/>
</dbReference>
<dbReference type="InterPro" id="IPR051402">
    <property type="entry name" value="KPR-Related"/>
</dbReference>
<evidence type="ECO:0000313" key="1">
    <source>
        <dbReference type="EMBL" id="CAI4058656.1"/>
    </source>
</evidence>
<dbReference type="PANTHER" id="PTHR21708:SF25">
    <property type="entry name" value="PROTEIN PAM1-RELATED"/>
    <property type="match status" value="1"/>
</dbReference>
<dbReference type="Proteomes" id="UP001162087">
    <property type="component" value="Chromosome 4"/>
</dbReference>
<organism evidence="1 2">
    <name type="scientific">Saccharomyces kudriavzevii (strain ATCC MYA-4449 / AS 2.2408 / CBS 8840 / NBRC 1802 / NCYC 2889)</name>
    <name type="common">Yeast</name>
    <dbReference type="NCBI Taxonomy" id="226230"/>
    <lineage>
        <taxon>Eukaryota</taxon>
        <taxon>Fungi</taxon>
        <taxon>Dikarya</taxon>
        <taxon>Ascomycota</taxon>
        <taxon>Saccharomycotina</taxon>
        <taxon>Saccharomycetes</taxon>
        <taxon>Saccharomycetales</taxon>
        <taxon>Saccharomycetaceae</taxon>
        <taxon>Saccharomyces</taxon>
    </lineage>
</organism>
<dbReference type="Pfam" id="PF08546">
    <property type="entry name" value="ApbA_C"/>
    <property type="match status" value="1"/>
</dbReference>
<sequence>MTSALRVLVCGDHPNLILYTSRFQHAKNIEFFLVNNSEGASYELNSLIYGTERFQIQNHFQSLLDLVEPNNGNGSLIFDLVIMSTSSLQEIPQVLRELKPMMNKTTKILFESSGFVYLEPFIKASVDLSLSNIFSIFTDYDIRRLDNNSYKQCATANPKSFSISIGQTPAIQENNYSSDIIPILTTFQKLFQKLFPKDIVTLYDYSPLTFLTKQWELALPQICFDPLLVVLEEKIPSNLDSLVLARPLISGLLDETLLLIKKMGVTLDNPDFQNEQTILKHWKDKYEGECDTPTFLFNFIHKSSSLNIDMLLLQPILLADDFGIKTPYLECLFTMMTQYQLLNRGDSGWFIRKDNNAAPIHVNGLQNSITQKDGKIMQLQNLETTLRNQIKQLQNQVVSMKQELSSDKSKHEQELDVLRKKMQMEDNQLSDRSLSHISTNGICNSEKMVNNDLNFEKGDHGNNSSGNDSRRQSFFNSTSDTTLPRDETSLKERELEVRMKELELQERELELQRKALQQQQQYQQRQPKQTYTGPPGTPIASNGNSNNINNNKGYNPSRKSSYSQPQHVAMMSNRGLHGPSPSSPSPVLSANNFVDPLSSGAPYSGNSGRFSQQIPSQQYVHAVKPTSRKNRNSVMPNVGYVPGLANNEYGRKFNGNTVNNGTQSRLNSLSNQSTFRSQQGPPATQQKSFQNNGGSTMRTNRISSANFSNSNQKPGFANSISSPNLNNFENGNNLQKSRNSDSAPCVNQVNDGSQPQLQPQPQYSTSKVPQINITQPSPIQTNFTSNNNSVPVLKFGTPSEDTVTTAAPNNSITTMTDGGNKEEVKEKKKKKFSFFGKKKK</sequence>
<reference evidence="1" key="1">
    <citation type="submission" date="2022-10" db="EMBL/GenBank/DDBJ databases">
        <authorList>
            <person name="Byrne P K."/>
        </authorList>
    </citation>
    <scope>NUCLEOTIDE SEQUENCE</scope>
    <source>
        <strain evidence="1">IFO1802</strain>
    </source>
</reference>